<protein>
    <recommendedName>
        <fullName evidence="3">DUF4369 domain-containing protein</fullName>
    </recommendedName>
</protein>
<keyword evidence="2" id="KW-1185">Reference proteome</keyword>
<accession>A0ABW9RRM2</accession>
<dbReference type="Proteomes" id="UP000798808">
    <property type="component" value="Unassembled WGS sequence"/>
</dbReference>
<proteinExistence type="predicted"/>
<dbReference type="EMBL" id="SMLW01000552">
    <property type="protein sequence ID" value="MTI25938.1"/>
    <property type="molecule type" value="Genomic_DNA"/>
</dbReference>
<dbReference type="RefSeq" id="WP_155172599.1">
    <property type="nucleotide sequence ID" value="NZ_BAAAFL010000008.1"/>
</dbReference>
<reference evidence="1 2" key="1">
    <citation type="submission" date="2019-02" db="EMBL/GenBank/DDBJ databases">
        <authorList>
            <person name="Goldberg S.R."/>
            <person name="Haltli B.A."/>
            <person name="Correa H."/>
            <person name="Russell K.G."/>
        </authorList>
    </citation>
    <scope>NUCLEOTIDE SEQUENCE [LARGE SCALE GENOMIC DNA]</scope>
    <source>
        <strain evidence="1 2">JCM 16186</strain>
    </source>
</reference>
<comment type="caution">
    <text evidence="1">The sequence shown here is derived from an EMBL/GenBank/DDBJ whole genome shotgun (WGS) entry which is preliminary data.</text>
</comment>
<evidence type="ECO:0000313" key="1">
    <source>
        <dbReference type="EMBL" id="MTI25938.1"/>
    </source>
</evidence>
<sequence>MKKGIAAVLCLISCWCYGQNDYVVTIHRDTIRGEVQILLPSERYEEVTLKNDEGTQRFKAFQFLEVGKDSLVYRTVKFGEIYKIMQLDKEGYLSLLSFRSNGSYAFGAKYLLKKTGDGIEVPTLLFKKLMSDFLSDCEEVERKIEDKTYKRNDLEQVVEHYNRCIQSQTQDMYTATSEDTKVKPQKVLEPTPAGAKIEAIKKKLQTIRSAEAPELMVLLNDIESKLANDEKVPGYMLSALKDQGAKLNDVNADVAELVELLKQQD</sequence>
<evidence type="ECO:0000313" key="2">
    <source>
        <dbReference type="Proteomes" id="UP000798808"/>
    </source>
</evidence>
<organism evidence="1 2">
    <name type="scientific">Fulvivirga kasyanovii</name>
    <dbReference type="NCBI Taxonomy" id="396812"/>
    <lineage>
        <taxon>Bacteria</taxon>
        <taxon>Pseudomonadati</taxon>
        <taxon>Bacteroidota</taxon>
        <taxon>Cytophagia</taxon>
        <taxon>Cytophagales</taxon>
        <taxon>Fulvivirgaceae</taxon>
        <taxon>Fulvivirga</taxon>
    </lineage>
</organism>
<name>A0ABW9RRM2_9BACT</name>
<gene>
    <name evidence="1" type="ORF">E1163_13360</name>
</gene>
<evidence type="ECO:0008006" key="3">
    <source>
        <dbReference type="Google" id="ProtNLM"/>
    </source>
</evidence>